<feature type="compositionally biased region" description="Basic and acidic residues" evidence="8">
    <location>
        <begin position="302"/>
        <end position="322"/>
    </location>
</feature>
<reference evidence="11" key="1">
    <citation type="submission" date="2025-08" db="UniProtKB">
        <authorList>
            <consortium name="RefSeq"/>
        </authorList>
    </citation>
    <scope>IDENTIFICATION</scope>
    <source>
        <tissue evidence="11">Muscle</tissue>
    </source>
</reference>
<comment type="similarity">
    <text evidence="2">Belongs to the REXO1/REXO3 family.</text>
</comment>
<keyword evidence="10" id="KW-1185">Reference proteome</keyword>
<feature type="region of interest" description="Disordered" evidence="8">
    <location>
        <begin position="209"/>
        <end position="235"/>
    </location>
</feature>
<feature type="compositionally biased region" description="Basic and acidic residues" evidence="8">
    <location>
        <begin position="209"/>
        <end position="228"/>
    </location>
</feature>
<keyword evidence="7" id="KW-0863">Zinc-finger</keyword>
<keyword evidence="5 11" id="KW-0269">Exonuclease</keyword>
<evidence type="ECO:0000313" key="10">
    <source>
        <dbReference type="Proteomes" id="UP000694941"/>
    </source>
</evidence>
<feature type="region of interest" description="Disordered" evidence="8">
    <location>
        <begin position="457"/>
        <end position="522"/>
    </location>
</feature>
<dbReference type="RefSeq" id="XP_022257628.1">
    <property type="nucleotide sequence ID" value="XM_022401920.1"/>
</dbReference>
<accession>A0ABM1TP22</accession>
<feature type="region of interest" description="Disordered" evidence="8">
    <location>
        <begin position="781"/>
        <end position="818"/>
    </location>
</feature>
<evidence type="ECO:0000256" key="7">
    <source>
        <dbReference type="PROSITE-ProRule" id="PRU00723"/>
    </source>
</evidence>
<feature type="region of interest" description="Disordered" evidence="8">
    <location>
        <begin position="280"/>
        <end position="366"/>
    </location>
</feature>
<dbReference type="GO" id="GO:0004527">
    <property type="term" value="F:exonuclease activity"/>
    <property type="evidence" value="ECO:0007669"/>
    <property type="project" value="UniProtKB-KW"/>
</dbReference>
<gene>
    <name evidence="11" type="primary">LOC106473497</name>
</gene>
<dbReference type="PROSITE" id="PS50103">
    <property type="entry name" value="ZF_C3H1"/>
    <property type="match status" value="1"/>
</dbReference>
<dbReference type="GeneID" id="106473497"/>
<protein>
    <submittedName>
        <fullName evidence="11">RNA exonuclease 1 homolog</fullName>
    </submittedName>
</protein>
<dbReference type="SUPFAM" id="SSF53098">
    <property type="entry name" value="Ribonuclease H-like"/>
    <property type="match status" value="1"/>
</dbReference>
<evidence type="ECO:0000256" key="2">
    <source>
        <dbReference type="ARBA" id="ARBA00006357"/>
    </source>
</evidence>
<evidence type="ECO:0000256" key="6">
    <source>
        <dbReference type="ARBA" id="ARBA00023242"/>
    </source>
</evidence>
<proteinExistence type="inferred from homology"/>
<dbReference type="CDD" id="cd06145">
    <property type="entry name" value="REX1_like"/>
    <property type="match status" value="1"/>
</dbReference>
<feature type="compositionally biased region" description="Basic and acidic residues" evidence="8">
    <location>
        <begin position="280"/>
        <end position="294"/>
    </location>
</feature>
<dbReference type="InterPro" id="IPR000571">
    <property type="entry name" value="Znf_CCCH"/>
</dbReference>
<feature type="zinc finger region" description="C3H1-type" evidence="7">
    <location>
        <begin position="7"/>
        <end position="33"/>
    </location>
</feature>
<dbReference type="InterPro" id="IPR047021">
    <property type="entry name" value="REXO1/3/4-like"/>
</dbReference>
<evidence type="ECO:0000256" key="1">
    <source>
        <dbReference type="ARBA" id="ARBA00004123"/>
    </source>
</evidence>
<dbReference type="InterPro" id="IPR013520">
    <property type="entry name" value="Ribonucl_H"/>
</dbReference>
<dbReference type="Gene3D" id="3.30.420.10">
    <property type="entry name" value="Ribonuclease H-like superfamily/Ribonuclease H"/>
    <property type="match status" value="1"/>
</dbReference>
<dbReference type="PANTHER" id="PTHR12801:SF115">
    <property type="entry name" value="FI18136P1-RELATED"/>
    <property type="match status" value="1"/>
</dbReference>
<name>A0ABM1TP22_LIMPO</name>
<sequence>MLPLSGYFKAIPCPFFNSGLCERPHCHFKHVKRDVLPRKELHSYSTEETTSDNIPLSYKTKEKEDALHKVNEAIRQVLEEMERDKAQMQAGTIAVGCAEYANNVSYIPTPVTKCSTKSRYSEKKTVSKPHLPVYDMPVYKPTPLDRLGQSKKHKKIEYDPCVASIKCEKREKIVKRSTTKYSLVDLSQGSSSSEEGYVPKRIKLGSIEKTGEDIEADRTCERHSPKFSDDDETNGVMHMFPSEWSETGGIEIKKYTNVNEYEKESDYDFVNKILKESKEHDISREKPVNVDSKRKTSQNGKNIKDETKDKASTRKLKIDQKSSKTFKASKKELTGKNDAGKSIKPDSSSKVKADSDKVLKSPKDTSVKLQLNMKGTKQKENTQEVPKKLQDCTDKNIKESKTKHENSSIHDKDKTCSKATSIKKCVKSKIRISKEAHISTKQKKKCLPFLEKEQDSAVSSSCRPHSPVVISKSTSNDYNSSDSQSVTSTSKNQAQLSVQTQPSVQAQLSVGNAENSSLSEEEDLFDSSALDTDLDEHDTYEECWRIFNEAQTSTSQDQNPSMNKVRRMQEAVKTEADVVVLGKKRVAHQPTLSRPQAQVKAVRKLSAAEVMLNRQLQVQQQYNETSSNKVHSAFLNCVNQSLDGSKKRIAHVPNAVKLAEAAMEKKATFNHLLSVTPKKTSATCATTAPKGGRRVAHVPSTTILKRPVIPCEYGSKVPTNIRQRYLNVFIDECLKMYVNEEQAFKRALEEEKNTYNRSSNKTLYLNLAVNTLKRLRDEAETTLHESPGADSTVDDDIPTTSKTNSSSSLGTQKPQNKVISHEYVLGGPKAAKTSFSIERRKSKPEKEEVKGLQLYKLLVPYILTLEQLEEHGFPKLHPSEPGRAIIQNRENKKQTSDSFERTCSRCQTVYRVNIRKKYVKEEECVHHWGRVWKKRIAGSIESRYSCCQGDTQSEGCCVAAGHVHEGYDEDVLKGFVKTLPKTPPINGDYKVYSLDCEMCYTTAGIELTRITVIGPTLQPVYEALVKPENPILDYNTRFSGITEKDMEGVTTRLRDVQAVLLNMFSDKTILIGHSLESDLKALKIVHNTVVDTSVVFPHKRGLPFKRALRTLMAEHLNKIIQNDGKLSRNMKCCVKLNNYKE</sequence>
<feature type="compositionally biased region" description="Polar residues" evidence="8">
    <location>
        <begin position="798"/>
        <end position="818"/>
    </location>
</feature>
<keyword evidence="3" id="KW-0540">Nuclease</keyword>
<feature type="region of interest" description="Disordered" evidence="8">
    <location>
        <begin position="393"/>
        <end position="414"/>
    </location>
</feature>
<keyword evidence="6" id="KW-0539">Nucleus</keyword>
<keyword evidence="7" id="KW-0479">Metal-binding</keyword>
<feature type="compositionally biased region" description="Polar residues" evidence="8">
    <location>
        <begin position="491"/>
        <end position="515"/>
    </location>
</feature>
<dbReference type="InterPro" id="IPR036397">
    <property type="entry name" value="RNaseH_sf"/>
</dbReference>
<feature type="domain" description="C3H1-type" evidence="9">
    <location>
        <begin position="7"/>
        <end position="33"/>
    </location>
</feature>
<dbReference type="PANTHER" id="PTHR12801">
    <property type="entry name" value="RNA EXONUCLEASE REXO1 / RECO3 FAMILY MEMBER-RELATED"/>
    <property type="match status" value="1"/>
</dbReference>
<evidence type="ECO:0000256" key="5">
    <source>
        <dbReference type="ARBA" id="ARBA00022839"/>
    </source>
</evidence>
<evidence type="ECO:0000256" key="3">
    <source>
        <dbReference type="ARBA" id="ARBA00022722"/>
    </source>
</evidence>
<feature type="compositionally biased region" description="Low complexity" evidence="8">
    <location>
        <begin position="480"/>
        <end position="490"/>
    </location>
</feature>
<dbReference type="InterPro" id="IPR031736">
    <property type="entry name" value="REXO1-like_dom"/>
</dbReference>
<dbReference type="Pfam" id="PF15870">
    <property type="entry name" value="EloA-BP1"/>
    <property type="match status" value="1"/>
</dbReference>
<dbReference type="Proteomes" id="UP000694941">
    <property type="component" value="Unplaced"/>
</dbReference>
<dbReference type="InterPro" id="IPR012337">
    <property type="entry name" value="RNaseH-like_sf"/>
</dbReference>
<evidence type="ECO:0000256" key="8">
    <source>
        <dbReference type="SAM" id="MobiDB-lite"/>
    </source>
</evidence>
<comment type="subcellular location">
    <subcellularLocation>
        <location evidence="1">Nucleus</location>
    </subcellularLocation>
</comment>
<dbReference type="InterPro" id="IPR034922">
    <property type="entry name" value="REX1-like_exo"/>
</dbReference>
<feature type="compositionally biased region" description="Basic and acidic residues" evidence="8">
    <location>
        <begin position="329"/>
        <end position="366"/>
    </location>
</feature>
<evidence type="ECO:0000259" key="9">
    <source>
        <dbReference type="PROSITE" id="PS50103"/>
    </source>
</evidence>
<keyword evidence="7" id="KW-0862">Zinc</keyword>
<organism evidence="10 11">
    <name type="scientific">Limulus polyphemus</name>
    <name type="common">Atlantic horseshoe crab</name>
    <dbReference type="NCBI Taxonomy" id="6850"/>
    <lineage>
        <taxon>Eukaryota</taxon>
        <taxon>Metazoa</taxon>
        <taxon>Ecdysozoa</taxon>
        <taxon>Arthropoda</taxon>
        <taxon>Chelicerata</taxon>
        <taxon>Merostomata</taxon>
        <taxon>Xiphosura</taxon>
        <taxon>Limulidae</taxon>
        <taxon>Limulus</taxon>
    </lineage>
</organism>
<evidence type="ECO:0000256" key="4">
    <source>
        <dbReference type="ARBA" id="ARBA00022801"/>
    </source>
</evidence>
<keyword evidence="4" id="KW-0378">Hydrolase</keyword>
<dbReference type="SMART" id="SM00479">
    <property type="entry name" value="EXOIII"/>
    <property type="match status" value="1"/>
</dbReference>
<evidence type="ECO:0000313" key="11">
    <source>
        <dbReference type="RefSeq" id="XP_022257628.1"/>
    </source>
</evidence>